<feature type="domain" description="SCP" evidence="2">
    <location>
        <begin position="27"/>
        <end position="185"/>
    </location>
</feature>
<dbReference type="CDD" id="cd05380">
    <property type="entry name" value="CAP_euk"/>
    <property type="match status" value="1"/>
</dbReference>
<dbReference type="Gene3D" id="3.40.33.10">
    <property type="entry name" value="CAP"/>
    <property type="match status" value="1"/>
</dbReference>
<sequence length="219" mass="24123">MFAPLVVLSFASFVLGQNCPTTGMTPAVRKAILDRHNQLRSQNALGNSFDGSTKKNAPQAKNMYKIVYDCELEQIAQKWADNCKFEHSPSNIRNAGENLYMSYPTVQNNSPALKASDSWWSELTDNGVGKISPDFNLTMALFNTGVGHYTQMAWAKTTKLGCGQAKCPKMNLVVCNYRQTGNYLNEKIYEIGSPCQKDSDCVLLVGSKCSKVEGLCIAP</sequence>
<dbReference type="InterPro" id="IPR018244">
    <property type="entry name" value="Allrgn_V5/Tpx1_CS"/>
</dbReference>
<dbReference type="Proteomes" id="UP000298663">
    <property type="component" value="Unassembled WGS sequence"/>
</dbReference>
<dbReference type="PRINTS" id="PR00838">
    <property type="entry name" value="V5ALLERGEN"/>
</dbReference>
<dbReference type="PANTHER" id="PTHR10334">
    <property type="entry name" value="CYSTEINE-RICH SECRETORY PROTEIN-RELATED"/>
    <property type="match status" value="1"/>
</dbReference>
<dbReference type="PRINTS" id="PR00837">
    <property type="entry name" value="V5TPXLIKE"/>
</dbReference>
<organism evidence="3 4">
    <name type="scientific">Steinernema carpocapsae</name>
    <name type="common">Entomopathogenic nematode</name>
    <dbReference type="NCBI Taxonomy" id="34508"/>
    <lineage>
        <taxon>Eukaryota</taxon>
        <taxon>Metazoa</taxon>
        <taxon>Ecdysozoa</taxon>
        <taxon>Nematoda</taxon>
        <taxon>Chromadorea</taxon>
        <taxon>Rhabditida</taxon>
        <taxon>Tylenchina</taxon>
        <taxon>Panagrolaimomorpha</taxon>
        <taxon>Strongyloidoidea</taxon>
        <taxon>Steinernematidae</taxon>
        <taxon>Steinernema</taxon>
    </lineage>
</organism>
<accession>A0A4V6A4T4</accession>
<dbReference type="Pfam" id="PF00188">
    <property type="entry name" value="CAP"/>
    <property type="match status" value="1"/>
</dbReference>
<dbReference type="EMBL" id="AZBU02000003">
    <property type="protein sequence ID" value="TKR88225.1"/>
    <property type="molecule type" value="Genomic_DNA"/>
</dbReference>
<dbReference type="InterPro" id="IPR002413">
    <property type="entry name" value="V5_allergen-like"/>
</dbReference>
<feature type="signal peptide" evidence="1">
    <location>
        <begin position="1"/>
        <end position="16"/>
    </location>
</feature>
<dbReference type="GO" id="GO:0005576">
    <property type="term" value="C:extracellular region"/>
    <property type="evidence" value="ECO:0007669"/>
    <property type="project" value="InterPro"/>
</dbReference>
<protein>
    <recommendedName>
        <fullName evidence="2">SCP domain-containing protein</fullName>
    </recommendedName>
</protein>
<evidence type="ECO:0000313" key="3">
    <source>
        <dbReference type="EMBL" id="TKR88225.1"/>
    </source>
</evidence>
<dbReference type="InterPro" id="IPR035940">
    <property type="entry name" value="CAP_sf"/>
</dbReference>
<reference evidence="3 4" key="1">
    <citation type="journal article" date="2015" name="Genome Biol.">
        <title>Comparative genomics of Steinernema reveals deeply conserved gene regulatory networks.</title>
        <authorList>
            <person name="Dillman A.R."/>
            <person name="Macchietto M."/>
            <person name="Porter C.F."/>
            <person name="Rogers A."/>
            <person name="Williams B."/>
            <person name="Antoshechkin I."/>
            <person name="Lee M.M."/>
            <person name="Goodwin Z."/>
            <person name="Lu X."/>
            <person name="Lewis E.E."/>
            <person name="Goodrich-Blair H."/>
            <person name="Stock S.P."/>
            <person name="Adams B.J."/>
            <person name="Sternberg P.W."/>
            <person name="Mortazavi A."/>
        </authorList>
    </citation>
    <scope>NUCLEOTIDE SEQUENCE [LARGE SCALE GENOMIC DNA]</scope>
    <source>
        <strain evidence="3 4">ALL</strain>
    </source>
</reference>
<evidence type="ECO:0000256" key="1">
    <source>
        <dbReference type="SAM" id="SignalP"/>
    </source>
</evidence>
<name>A0A4V6A4T4_STECR</name>
<dbReference type="SUPFAM" id="SSF55797">
    <property type="entry name" value="PR-1-like"/>
    <property type="match status" value="1"/>
</dbReference>
<dbReference type="InterPro" id="IPR014044">
    <property type="entry name" value="CAP_dom"/>
</dbReference>
<dbReference type="AlphaFoldDB" id="A0A4V6A4T4"/>
<feature type="chain" id="PRO_5020795323" description="SCP domain-containing protein" evidence="1">
    <location>
        <begin position="17"/>
        <end position="219"/>
    </location>
</feature>
<dbReference type="SMART" id="SM00198">
    <property type="entry name" value="SCP"/>
    <property type="match status" value="1"/>
</dbReference>
<dbReference type="STRING" id="34508.A0A4V6A4T4"/>
<dbReference type="PROSITE" id="PS01009">
    <property type="entry name" value="CRISP_1"/>
    <property type="match status" value="1"/>
</dbReference>
<keyword evidence="4" id="KW-1185">Reference proteome</keyword>
<evidence type="ECO:0000313" key="4">
    <source>
        <dbReference type="Proteomes" id="UP000298663"/>
    </source>
</evidence>
<comment type="caution">
    <text evidence="3">The sequence shown here is derived from an EMBL/GenBank/DDBJ whole genome shotgun (WGS) entry which is preliminary data.</text>
</comment>
<gene>
    <name evidence="3" type="ORF">L596_012505</name>
</gene>
<reference evidence="3 4" key="2">
    <citation type="journal article" date="2019" name="G3 (Bethesda)">
        <title>Hybrid Assembly of the Genome of the Entomopathogenic Nematode Steinernema carpocapsae Identifies the X-Chromosome.</title>
        <authorList>
            <person name="Serra L."/>
            <person name="Macchietto M."/>
            <person name="Macias-Munoz A."/>
            <person name="McGill C.J."/>
            <person name="Rodriguez I.M."/>
            <person name="Rodriguez B."/>
            <person name="Murad R."/>
            <person name="Mortazavi A."/>
        </authorList>
    </citation>
    <scope>NUCLEOTIDE SEQUENCE [LARGE SCALE GENOMIC DNA]</scope>
    <source>
        <strain evidence="3 4">ALL</strain>
    </source>
</reference>
<dbReference type="InterPro" id="IPR001283">
    <property type="entry name" value="CRISP-related"/>
</dbReference>
<keyword evidence="1" id="KW-0732">Signal</keyword>
<dbReference type="OrthoDB" id="5874910at2759"/>
<proteinExistence type="predicted"/>
<evidence type="ECO:0000259" key="2">
    <source>
        <dbReference type="SMART" id="SM00198"/>
    </source>
</evidence>